<evidence type="ECO:0000256" key="5">
    <source>
        <dbReference type="ARBA" id="ARBA00022801"/>
    </source>
</evidence>
<feature type="domain" description="Histone deacetylase" evidence="13">
    <location>
        <begin position="5"/>
        <end position="113"/>
    </location>
</feature>
<gene>
    <name evidence="14" type="ORF">J0S82_002219</name>
</gene>
<dbReference type="PANTHER" id="PTHR10625">
    <property type="entry name" value="HISTONE DEACETYLASE HDAC1-RELATED"/>
    <property type="match status" value="1"/>
</dbReference>
<keyword evidence="15" id="KW-1185">Reference proteome</keyword>
<dbReference type="EMBL" id="JAGFMF010012114">
    <property type="protein sequence ID" value="KAG8507306.1"/>
    <property type="molecule type" value="Genomic_DNA"/>
</dbReference>
<comment type="catalytic activity">
    <reaction evidence="11">
        <text>N(6)-(2E)-butenoyl-L-lysyl-[protein] + H2O = (2E)-2-butenoate + L-lysyl-[protein]</text>
        <dbReference type="Rhea" id="RHEA:69172"/>
        <dbReference type="Rhea" id="RHEA-COMP:9752"/>
        <dbReference type="Rhea" id="RHEA-COMP:13707"/>
        <dbReference type="ChEBI" id="CHEBI:15377"/>
        <dbReference type="ChEBI" id="CHEBI:29969"/>
        <dbReference type="ChEBI" id="CHEBI:35899"/>
        <dbReference type="ChEBI" id="CHEBI:137954"/>
    </reaction>
    <physiologicalReaction direction="left-to-right" evidence="11">
        <dbReference type="Rhea" id="RHEA:69173"/>
    </physiologicalReaction>
</comment>
<accession>A0A8J6DGJ6</accession>
<dbReference type="OrthoDB" id="73273at2759"/>
<dbReference type="SUPFAM" id="SSF52768">
    <property type="entry name" value="Arginase/deacetylase"/>
    <property type="match status" value="1"/>
</dbReference>
<dbReference type="GO" id="GO:0141221">
    <property type="term" value="F:histone deacetylase activity, hydrolytic mechanism"/>
    <property type="evidence" value="ECO:0007669"/>
    <property type="project" value="UniProtKB-EC"/>
</dbReference>
<comment type="catalytic activity">
    <reaction evidence="10">
        <text>N(6)-acetyl-L-lysyl-[protein] + H2O = L-lysyl-[protein] + acetate</text>
        <dbReference type="Rhea" id="RHEA:58108"/>
        <dbReference type="Rhea" id="RHEA-COMP:9752"/>
        <dbReference type="Rhea" id="RHEA-COMP:10731"/>
        <dbReference type="ChEBI" id="CHEBI:15377"/>
        <dbReference type="ChEBI" id="CHEBI:29969"/>
        <dbReference type="ChEBI" id="CHEBI:30089"/>
        <dbReference type="ChEBI" id="CHEBI:61930"/>
    </reaction>
    <physiologicalReaction direction="left-to-right" evidence="10">
        <dbReference type="Rhea" id="RHEA:58109"/>
    </physiologicalReaction>
</comment>
<keyword evidence="7" id="KW-0805">Transcription regulation</keyword>
<dbReference type="Proteomes" id="UP000700334">
    <property type="component" value="Unassembled WGS sequence"/>
</dbReference>
<comment type="similarity">
    <text evidence="2">Belongs to the histone deacetylase family. HD type 1 subfamily.</text>
</comment>
<keyword evidence="6" id="KW-0156">Chromatin regulator</keyword>
<evidence type="ECO:0000256" key="4">
    <source>
        <dbReference type="ARBA" id="ARBA00022491"/>
    </source>
</evidence>
<keyword evidence="8" id="KW-0804">Transcription</keyword>
<sequence length="114" mass="13142">MFSYRDEASGFCYLNDAVLGILRLRRKFERILYVDLDLHHGDGKPFTFKGALLLRQQRILQVLYFSCLKTVCMLFSFAGTGDVSDVGLGKGRYYSINVPIQDGIQDEKYYHICE</sequence>
<protein>
    <recommendedName>
        <fullName evidence="3">histone deacetylase</fullName>
        <ecNumber evidence="3">3.5.1.98</ecNumber>
    </recommendedName>
</protein>
<dbReference type="InterPro" id="IPR037138">
    <property type="entry name" value="His_deacetylse_dom_sf"/>
</dbReference>
<evidence type="ECO:0000313" key="14">
    <source>
        <dbReference type="EMBL" id="KAG8507306.1"/>
    </source>
</evidence>
<keyword evidence="5" id="KW-0378">Hydrolase</keyword>
<comment type="catalytic activity">
    <reaction evidence="12">
        <text>N(6)-acetyl-L-lysyl-[histone] + H2O = L-lysyl-[histone] + acetate</text>
        <dbReference type="Rhea" id="RHEA:58196"/>
        <dbReference type="Rhea" id="RHEA-COMP:9845"/>
        <dbReference type="Rhea" id="RHEA-COMP:11338"/>
        <dbReference type="ChEBI" id="CHEBI:15377"/>
        <dbReference type="ChEBI" id="CHEBI:29969"/>
        <dbReference type="ChEBI" id="CHEBI:30089"/>
        <dbReference type="ChEBI" id="CHEBI:61930"/>
        <dbReference type="EC" id="3.5.1.98"/>
    </reaction>
    <physiologicalReaction direction="left-to-right" evidence="12">
        <dbReference type="Rhea" id="RHEA:58197"/>
    </physiologicalReaction>
</comment>
<evidence type="ECO:0000256" key="11">
    <source>
        <dbReference type="ARBA" id="ARBA00049193"/>
    </source>
</evidence>
<keyword evidence="9" id="KW-0539">Nucleus</keyword>
<dbReference type="EC" id="3.5.1.98" evidence="3"/>
<evidence type="ECO:0000256" key="7">
    <source>
        <dbReference type="ARBA" id="ARBA00023015"/>
    </source>
</evidence>
<evidence type="ECO:0000259" key="13">
    <source>
        <dbReference type="Pfam" id="PF00850"/>
    </source>
</evidence>
<dbReference type="Pfam" id="PF00850">
    <property type="entry name" value="Hist_deacetyl"/>
    <property type="match status" value="1"/>
</dbReference>
<dbReference type="AlphaFoldDB" id="A0A8J6DGJ6"/>
<proteinExistence type="inferred from homology"/>
<name>A0A8J6DGJ6_GALPY</name>
<comment type="subcellular location">
    <subcellularLocation>
        <location evidence="1">Nucleus</location>
    </subcellularLocation>
</comment>
<evidence type="ECO:0000256" key="12">
    <source>
        <dbReference type="ARBA" id="ARBA00049416"/>
    </source>
</evidence>
<evidence type="ECO:0000256" key="1">
    <source>
        <dbReference type="ARBA" id="ARBA00004123"/>
    </source>
</evidence>
<dbReference type="GO" id="GO:0031507">
    <property type="term" value="P:heterochromatin formation"/>
    <property type="evidence" value="ECO:0007669"/>
    <property type="project" value="TreeGrafter"/>
</dbReference>
<evidence type="ECO:0000256" key="2">
    <source>
        <dbReference type="ARBA" id="ARBA00006457"/>
    </source>
</evidence>
<dbReference type="Gene3D" id="3.40.800.20">
    <property type="entry name" value="Histone deacetylase domain"/>
    <property type="match status" value="1"/>
</dbReference>
<organism evidence="14 15">
    <name type="scientific">Galemys pyrenaicus</name>
    <name type="common">Iberian desman</name>
    <name type="synonym">Pyrenean desman</name>
    <dbReference type="NCBI Taxonomy" id="202257"/>
    <lineage>
        <taxon>Eukaryota</taxon>
        <taxon>Metazoa</taxon>
        <taxon>Chordata</taxon>
        <taxon>Craniata</taxon>
        <taxon>Vertebrata</taxon>
        <taxon>Euteleostomi</taxon>
        <taxon>Mammalia</taxon>
        <taxon>Eutheria</taxon>
        <taxon>Laurasiatheria</taxon>
        <taxon>Eulipotyphla</taxon>
        <taxon>Talpidae</taxon>
        <taxon>Galemys</taxon>
    </lineage>
</organism>
<evidence type="ECO:0000256" key="9">
    <source>
        <dbReference type="ARBA" id="ARBA00023242"/>
    </source>
</evidence>
<dbReference type="InterPro" id="IPR023801">
    <property type="entry name" value="His_deacetylse_dom"/>
</dbReference>
<feature type="non-terminal residue" evidence="14">
    <location>
        <position position="1"/>
    </location>
</feature>
<evidence type="ECO:0000256" key="10">
    <source>
        <dbReference type="ARBA" id="ARBA00049136"/>
    </source>
</evidence>
<evidence type="ECO:0000256" key="6">
    <source>
        <dbReference type="ARBA" id="ARBA00022853"/>
    </source>
</evidence>
<evidence type="ECO:0000313" key="15">
    <source>
        <dbReference type="Proteomes" id="UP000700334"/>
    </source>
</evidence>
<dbReference type="InterPro" id="IPR023696">
    <property type="entry name" value="Ureohydrolase_dom_sf"/>
</dbReference>
<comment type="caution">
    <text evidence="14">The sequence shown here is derived from an EMBL/GenBank/DDBJ whole genome shotgun (WGS) entry which is preliminary data.</text>
</comment>
<dbReference type="PANTHER" id="PTHR10625:SF14">
    <property type="entry name" value="HISTONE DEACETYLASE 8"/>
    <property type="match status" value="1"/>
</dbReference>
<reference evidence="14" key="1">
    <citation type="journal article" date="2021" name="Evol. Appl.">
        <title>The genome of the Pyrenean desman and the effects of bottlenecks and inbreeding on the genomic landscape of an endangered species.</title>
        <authorList>
            <person name="Escoda L."/>
            <person name="Castresana J."/>
        </authorList>
    </citation>
    <scope>NUCLEOTIDE SEQUENCE</scope>
    <source>
        <strain evidence="14">IBE-C5619</strain>
    </source>
</reference>
<keyword evidence="4" id="KW-0678">Repressor</keyword>
<evidence type="ECO:0000256" key="8">
    <source>
        <dbReference type="ARBA" id="ARBA00023163"/>
    </source>
</evidence>
<dbReference type="GO" id="GO:0005634">
    <property type="term" value="C:nucleus"/>
    <property type="evidence" value="ECO:0007669"/>
    <property type="project" value="UniProtKB-SubCell"/>
</dbReference>
<evidence type="ECO:0000256" key="3">
    <source>
        <dbReference type="ARBA" id="ARBA00012111"/>
    </source>
</evidence>